<dbReference type="Proteomes" id="UP000268844">
    <property type="component" value="Unassembled WGS sequence"/>
</dbReference>
<sequence length="258" mass="29536">MPVLEADSPVGEYRKITEEIMRLMPDEQRYPRPAAEAVRSFLLIRLGMHTGLRQRNLRELLVCPRGREPTTERHLEDRKRGELRWSERDRGWEVLIPSVAFKNSTSSFFGSKPFKLVLPDLAGLYDAIDAYIDRHRARLIGDAVDPGTFFVKSVKRTSADASYNQNTFYEAWRLTIQRYGIYNPWTGRGAIKGLLPHGPHNVRDVLATHILKQTGSYEQASYAIQDTPAMVQQHYGRFLPQDKAAIAARILNQVWEAA</sequence>
<protein>
    <recommendedName>
        <fullName evidence="4">Tyr recombinase domain-containing protein</fullName>
    </recommendedName>
</protein>
<evidence type="ECO:0000313" key="3">
    <source>
        <dbReference type="Proteomes" id="UP000268844"/>
    </source>
</evidence>
<keyword evidence="3" id="KW-1185">Reference proteome</keyword>
<dbReference type="GO" id="GO:0015074">
    <property type="term" value="P:DNA integration"/>
    <property type="evidence" value="ECO:0007669"/>
    <property type="project" value="InterPro"/>
</dbReference>
<dbReference type="AlphaFoldDB" id="A0A3S5D348"/>
<dbReference type="EMBL" id="UZWD01000004">
    <property type="protein sequence ID" value="VDS02980.1"/>
    <property type="molecule type" value="Genomic_DNA"/>
</dbReference>
<accession>A0A3S5D348</accession>
<dbReference type="GO" id="GO:0006310">
    <property type="term" value="P:DNA recombination"/>
    <property type="evidence" value="ECO:0007669"/>
    <property type="project" value="UniProtKB-KW"/>
</dbReference>
<dbReference type="InterPro" id="IPR013762">
    <property type="entry name" value="Integrase-like_cat_sf"/>
</dbReference>
<dbReference type="InterPro" id="IPR011010">
    <property type="entry name" value="DNA_brk_join_enz"/>
</dbReference>
<dbReference type="Gene3D" id="1.10.443.10">
    <property type="entry name" value="Intergrase catalytic core"/>
    <property type="match status" value="1"/>
</dbReference>
<name>A0A3S5D348_9HYPH</name>
<reference evidence="2 3" key="1">
    <citation type="submission" date="2018-12" db="EMBL/GenBank/DDBJ databases">
        <authorList>
            <person name="Criscuolo A."/>
        </authorList>
    </citation>
    <scope>NUCLEOTIDE SEQUENCE [LARGE SCALE GENOMIC DNA]</scope>
    <source>
        <strain evidence="2">ACIP1116281</strain>
    </source>
</reference>
<proteinExistence type="predicted"/>
<evidence type="ECO:0000256" key="1">
    <source>
        <dbReference type="ARBA" id="ARBA00023172"/>
    </source>
</evidence>
<keyword evidence="1" id="KW-0233">DNA recombination</keyword>
<organism evidence="2 3">
    <name type="scientific">Devosia equisanguinis</name>
    <dbReference type="NCBI Taxonomy" id="2490941"/>
    <lineage>
        <taxon>Bacteria</taxon>
        <taxon>Pseudomonadati</taxon>
        <taxon>Pseudomonadota</taxon>
        <taxon>Alphaproteobacteria</taxon>
        <taxon>Hyphomicrobiales</taxon>
        <taxon>Devosiaceae</taxon>
        <taxon>Devosia</taxon>
    </lineage>
</organism>
<gene>
    <name evidence="2" type="ORF">DEVEQU_00099</name>
</gene>
<dbReference type="SUPFAM" id="SSF56349">
    <property type="entry name" value="DNA breaking-rejoining enzymes"/>
    <property type="match status" value="1"/>
</dbReference>
<evidence type="ECO:0000313" key="2">
    <source>
        <dbReference type="EMBL" id="VDS02980.1"/>
    </source>
</evidence>
<dbReference type="GO" id="GO:0003677">
    <property type="term" value="F:DNA binding"/>
    <property type="evidence" value="ECO:0007669"/>
    <property type="project" value="InterPro"/>
</dbReference>
<evidence type="ECO:0008006" key="4">
    <source>
        <dbReference type="Google" id="ProtNLM"/>
    </source>
</evidence>